<dbReference type="Proteomes" id="UP000280317">
    <property type="component" value="Segment"/>
</dbReference>
<protein>
    <submittedName>
        <fullName evidence="1">Uncharacterized protein</fullName>
    </submittedName>
</protein>
<reference evidence="1 2" key="1">
    <citation type="submission" date="2018-09" db="EMBL/GenBank/DDBJ databases">
        <authorList>
            <person name="Ulbrich M.C."/>
            <person name="Stoner T.H."/>
            <person name="Garlena R.A."/>
            <person name="Russell D.A."/>
            <person name="Pope W.H."/>
            <person name="Jacobs-Sera D."/>
            <person name="Hatfull G.F."/>
        </authorList>
    </citation>
    <scope>NUCLEOTIDE SEQUENCE [LARGE SCALE GENOMIC DNA]</scope>
</reference>
<dbReference type="GeneID" id="77932199"/>
<evidence type="ECO:0000313" key="2">
    <source>
        <dbReference type="Proteomes" id="UP000280317"/>
    </source>
</evidence>
<name>A0A3G2KFX3_9CAUD</name>
<organism evidence="1 2">
    <name type="scientific">Arthrobacter phage Faja</name>
    <dbReference type="NCBI Taxonomy" id="2419957"/>
    <lineage>
        <taxon>Viruses</taxon>
        <taxon>Duplodnaviria</taxon>
        <taxon>Heunggongvirae</taxon>
        <taxon>Uroviricota</taxon>
        <taxon>Caudoviricetes</taxon>
        <taxon>Fajavirus</taxon>
        <taxon>Fajavirus faja</taxon>
    </lineage>
</organism>
<accession>A0A3G2KFX3</accession>
<dbReference type="EMBL" id="MH834612">
    <property type="protein sequence ID" value="AYN57886.1"/>
    <property type="molecule type" value="Genomic_DNA"/>
</dbReference>
<proteinExistence type="predicted"/>
<gene>
    <name evidence="1" type="primary">33</name>
    <name evidence="1" type="ORF">PBI_FAJA_33</name>
</gene>
<sequence length="70" mass="7705">MTIAPAEPTADLMHGPSVCPACSHRNDSAGRNWWDKLRGKTKARCRHTTVEADGLADDVDVCTCTDPWHQ</sequence>
<dbReference type="RefSeq" id="YP_010656319.1">
    <property type="nucleotide sequence ID" value="NC_070837.1"/>
</dbReference>
<evidence type="ECO:0000313" key="1">
    <source>
        <dbReference type="EMBL" id="AYN57886.1"/>
    </source>
</evidence>
<keyword evidence="2" id="KW-1185">Reference proteome</keyword>
<dbReference type="KEGG" id="vg:77932199"/>